<dbReference type="EMBL" id="DPRK01000210">
    <property type="protein sequence ID" value="HCY82470.1"/>
    <property type="molecule type" value="Genomic_DNA"/>
</dbReference>
<dbReference type="Proteomes" id="UP000263268">
    <property type="component" value="Unassembled WGS sequence"/>
</dbReference>
<evidence type="ECO:0000313" key="2">
    <source>
        <dbReference type="Proteomes" id="UP000263268"/>
    </source>
</evidence>
<name>A0A3D6BT87_9FLAO</name>
<protein>
    <recommendedName>
        <fullName evidence="3">DUF748 domain-containing protein</fullName>
    </recommendedName>
</protein>
<dbReference type="AlphaFoldDB" id="A0A3D6BT87"/>
<comment type="caution">
    <text evidence="1">The sequence shown here is derived from an EMBL/GenBank/DDBJ whole genome shotgun (WGS) entry which is preliminary data.</text>
</comment>
<evidence type="ECO:0008006" key="3">
    <source>
        <dbReference type="Google" id="ProtNLM"/>
    </source>
</evidence>
<accession>A0A3D6BT87</accession>
<evidence type="ECO:0000313" key="1">
    <source>
        <dbReference type="EMBL" id="HCY82470.1"/>
    </source>
</evidence>
<sequence>MIIIVLGIGFAIAHYVVKSKIENALTSKLPETVKLTYGDLGVSLLQGKITLSKVEMTNFGKTIPEPNLEMTLEQLIIDGFGYWSFLVNKAIFIEAVILNSPKVTYHHNPNISKEAYKVSNKQSFNTSIEVKQLLLNQGFIKILNSETDSLKLQIEEVDISLNEIVYNNNTKKNRISFDHGTYQVLFQKFFGQLSDYENLRISEAALTQESIALRDLTLRTKYSKETLSKIIPYERDHFNLQVDSLVVKQPNLSVVKDTIWKFKSPKVAFHNPVFKVYRDKLVTDDERIKPLYSKMLRELKFQLDLERVLIHEADISYSEKVKADKKAGTVTFKAFNADIQKVSNTYKSPTKTVLNIETRFMDHAPLKAVWSFDVNNQEDLFEFQAEIDLLQARYLNSFTEPNLNVRLEGELDNTYFTISGTDDASSIDFKVKYQDFDVVALQDNGQEKNKFLSDVINIFVSKNSRSKQSSFKEATKDNIERHKTQSVFNFIWISARAGLLKTMTVD</sequence>
<reference evidence="1 2" key="1">
    <citation type="journal article" date="2018" name="Nat. Biotechnol.">
        <title>A standardized bacterial taxonomy based on genome phylogeny substantially revises the tree of life.</title>
        <authorList>
            <person name="Parks D.H."/>
            <person name="Chuvochina M."/>
            <person name="Waite D.W."/>
            <person name="Rinke C."/>
            <person name="Skarshewski A."/>
            <person name="Chaumeil P.A."/>
            <person name="Hugenholtz P."/>
        </authorList>
    </citation>
    <scope>NUCLEOTIDE SEQUENCE [LARGE SCALE GENOMIC DNA]</scope>
    <source>
        <strain evidence="1">UBA10227</strain>
    </source>
</reference>
<gene>
    <name evidence="1" type="ORF">DHV22_13170</name>
</gene>
<organism evidence="1 2">
    <name type="scientific">Xanthomarina gelatinilytica</name>
    <dbReference type="NCBI Taxonomy" id="1137281"/>
    <lineage>
        <taxon>Bacteria</taxon>
        <taxon>Pseudomonadati</taxon>
        <taxon>Bacteroidota</taxon>
        <taxon>Flavobacteriia</taxon>
        <taxon>Flavobacteriales</taxon>
        <taxon>Flavobacteriaceae</taxon>
        <taxon>Xanthomarina</taxon>
    </lineage>
</organism>
<proteinExistence type="predicted"/>